<accession>A0A0A0HW38</accession>
<dbReference type="AlphaFoldDB" id="A0A0A0HW38"/>
<evidence type="ECO:0000256" key="1">
    <source>
        <dbReference type="SAM" id="Phobius"/>
    </source>
</evidence>
<keyword evidence="1" id="KW-0472">Membrane</keyword>
<feature type="transmembrane region" description="Helical" evidence="1">
    <location>
        <begin position="18"/>
        <end position="35"/>
    </location>
</feature>
<organism evidence="2 3">
    <name type="scientific">Clostridium botulinum C/D str. DC5</name>
    <dbReference type="NCBI Taxonomy" id="1443128"/>
    <lineage>
        <taxon>Bacteria</taxon>
        <taxon>Bacillati</taxon>
        <taxon>Bacillota</taxon>
        <taxon>Clostridia</taxon>
        <taxon>Eubacteriales</taxon>
        <taxon>Clostridiaceae</taxon>
        <taxon>Clostridium</taxon>
    </lineage>
</organism>
<reference evidence="2 3" key="1">
    <citation type="submission" date="2014-01" db="EMBL/GenBank/DDBJ databases">
        <title>Plasmidome dynamics in the species complex Clostridium novyi sensu lato converts strains of independent lineages into distinctly different pathogens.</title>
        <authorList>
            <person name="Skarin H."/>
            <person name="Segerman B."/>
        </authorList>
    </citation>
    <scope>NUCLEOTIDE SEQUENCE [LARGE SCALE GENOMIC DNA]</scope>
    <source>
        <strain evidence="2 3">DC5</strain>
    </source>
</reference>
<keyword evidence="1" id="KW-0812">Transmembrane</keyword>
<gene>
    <name evidence="2" type="ORF">Z955_15630</name>
</gene>
<evidence type="ECO:0000313" key="3">
    <source>
        <dbReference type="Proteomes" id="UP000030014"/>
    </source>
</evidence>
<comment type="caution">
    <text evidence="2">The sequence shown here is derived from an EMBL/GenBank/DDBJ whole genome shotgun (WGS) entry which is preliminary data.</text>
</comment>
<keyword evidence="1" id="KW-1133">Transmembrane helix</keyword>
<dbReference type="Proteomes" id="UP000030014">
    <property type="component" value="Unassembled WGS sequence"/>
</dbReference>
<protein>
    <submittedName>
        <fullName evidence="2">Uncharacterized protein</fullName>
    </submittedName>
</protein>
<sequence length="59" mass="6826">MGKCHSPSAIYYTITINYMKYIIITLILILITLSISKTKKDTKVLEKEVHELKKKANQD</sequence>
<proteinExistence type="predicted"/>
<dbReference type="EMBL" id="JDRY01000170">
    <property type="protein sequence ID" value="KGM93394.1"/>
    <property type="molecule type" value="Genomic_DNA"/>
</dbReference>
<evidence type="ECO:0000313" key="2">
    <source>
        <dbReference type="EMBL" id="KGM93394.1"/>
    </source>
</evidence>
<name>A0A0A0HW38_CLOBO</name>